<name>A0AA96Y3U2_9VIRU</name>
<proteinExistence type="predicted"/>
<sequence length="2275" mass="261861">MEAYLREKNINYCDTPSTREVMSKFVNDFDVLTQTIKNEKEKEADEVKIDFEHKLVDLKNCSKDFFLNMNKIGTPCILVKLDSPYKEITQHNASIVLGSQFPKKWSEKNMLELFLFRETFLKEARDDCIPLINPELRQKGSIDLIRRLKKLSLASSESGVFLKFSGNLINHEISLLEKQLLGTKKRAKMSYEISEDAAKNYWVLDIFEHLNKNILRSASAKHNNRELDISIEHYEGKRLNTRYFPIGASISKVEFEKEGRYLIIFLSSTICAYYWDDGSQVYLGRPDMLQYSLYLADNLLSLSIVRNQMSESEKKFLDYYTSLLYEPEDIRIGMGGLYETTCLLLSDMKTLSASMPILDNVVESINVSLNHTEKLIEICQESEPEVCIRMSSIGKTLIIASTKPGKGISRYTQRTNRDNIVNENTVRRLRSLFKQRVISAYIKKHGRVPNLVNVPEDLGAQLEMKAAGGNYINQMISETSRYDEVRLGKFLEPGEEMNLQSRIIDKACSKDNYSQESNSEKEIHYYITHNMEDVFSEPMGIKKNAYRSSSRIAEVIHRSEGLQKNIEKYMLVKLSEKEREQKIAARFYGIASFKLKLWISSTMEMVKRAMKLLPGQMMTMTDDERREIMFKMSEKLLEEDTYSLFLDYSGHNTSQRPENTNFIMEEIANMYGYFEGSLEYEEFTSLPYVFSNIHLIVEDTWSDMIYYSKGQLGAIEGWLGGLWGIQSQLMLEDMFMQLGVKDFIGTTYSDDSCGVFTQKSMDVQKLNGIIKNVQRCGEDMGLIVKLSQTQVTNGRCSMLKEHYYKGIPIEMTLKKMMSISPNGPKILCDELESSTLIDSGFTSSCTRSSTIWTQALIRNFRIIKLLSSSLRKMTEEILQDNLDERYLSSKHNYEISMKSALRGLNKNVNNKVFIPAPRSRNIEFFQFHQNDQDVLDIILMFLYSPYTMYGFALTPLPDVLISGYSLSNVKRISYLQGILKVENVRKMGSLINLSQNAISYLDNPFPMIGGRKDTSLFVRPEIERILSRVVTNKELLDFLSLYTREDELEFKGQLVSAFKNCFSSRITGKFLESSLYAYVQEILSKIDNAATMKMLLGGRKMMMLIDKAWQANFRMKIKLNANTIINYDDLMFARGNKALVLPNKESVSLKFLEIEEIPIMGKVVHSNLKSMIQPIFKGTTKLTEEGRKARPPQRTFHNSAKFDRELGVDGMFEHKLIFKAYDLVRYVKWLMMEQEKFSSGMSEIDKTTLISICDTVLNTFTDAKYSDIEENVVCPKSGRYFHRALTGGFNPKTGDLSSNLLSGNYDITGVDQLIAKTGGVDNNLNLQYLMIYIRIGLAFLEPSAWELVPLTLTNDILEHIKDVSFVIKGLNEIKINKKLYKMASKKKIKERGKMYYNYSTFVEKNEDIADKFINHVSTTKEYFVNQESAFRSVHSYMVDQMIVSPELVSDDILKGLIGEEIFKEGRMTFFDKFYRYYKSLNVIGNETPSRSVIRGLLYEEMFSVNENSIGKQLWTDEMTRFGYSSGFKKALMRLFILSTSLSYRMVDQENNTVRLQVNKHRTIINSKSNFEKMRKGVCQFYIKDKRITEMIVNSFPTLGYTYSDIHSGASILCDEISNIEFEQMRLGSYYLKLHKSYTEKKENVHYGQVEFTEINVSEEDFRDTRGIDSALKGFETACSLMVSPEKVSSPTMSSVYPSAKGLLSLLKGNGFIKEDESVIELCGGRGDFHLAMMESNIKHTTISREDGYNLVMRIPGMTSKKVSFNCFKQQDYISYFDHNIILLDISHITSKHDCLSGIIGDARIAKKKMILRLNGLNKFLNEKVLDEMRGSELKVCLPALESPGYVYLLVDFTKQSDMINTSSISEKKGYNRSIISSSLINAVSKVDLKNVITVPPKQVQDPTMEIINDDKLIEMLVEEDPDYVHVSQEIKNKITSLNQFRDNMLVYVSNTYYERNREKLKELDRRIICNGNWREDRKLPENLTELGRKIREDDRDTIEVGNKVIRDQLVIIRGVTGMNNDELIKFMEEILNVKNNKKNSIECWKLILNLSGNEEIIDSDAIIDMINIKKFKKTMDRTINSSYEIASKAILSFKTGRIIEGLLVVANMGNLKRKAILDHKDKTTRTNILHYKLYMNRIMLASRSMYTEPYFLGIDNSKFEELWSNIGREEISLDLRGLSQSMNDEKMLEKFFQEINTEYFSFVGHFNGAISDLSRRLDESITNIPEITALDIGLGATEEEMEINRSIDTFEKLTEFMGESEIIGAWADIEEDFSD</sequence>
<dbReference type="EMBL" id="OR667254">
    <property type="protein sequence ID" value="WOA02072.1"/>
    <property type="molecule type" value="Genomic_RNA"/>
</dbReference>
<evidence type="ECO:0000313" key="1">
    <source>
        <dbReference type="EMBL" id="WOA02072.1"/>
    </source>
</evidence>
<protein>
    <submittedName>
        <fullName evidence="1">RdRp</fullName>
    </submittedName>
</protein>
<organism evidence="1">
    <name type="scientific">Ophiovirus ranunculi</name>
    <dbReference type="NCBI Taxonomy" id="2170049"/>
    <lineage>
        <taxon>Viruses</taxon>
        <taxon>Riboviria</taxon>
        <taxon>Orthornavirae</taxon>
        <taxon>Negarnaviricota</taxon>
        <taxon>Haploviricotina</taxon>
        <taxon>Milneviricetes</taxon>
        <taxon>Naedrevirales</taxon>
        <taxon>Aspiviridae</taxon>
        <taxon>Ophiovirus</taxon>
    </lineage>
</organism>
<accession>A0AA96Y3U2</accession>
<reference evidence="1" key="1">
    <citation type="submission" date="2023-10" db="EMBL/GenBank/DDBJ databases">
        <authorList>
            <person name="Ciuffo M."/>
            <person name="Accotto G.P."/>
            <person name="Pierro R."/>
            <person name="Mussano P."/>
            <person name="Marra M."/>
        </authorList>
    </citation>
    <scope>NUCLEOTIDE SEQUENCE</scope>
    <source>
        <strain evidence="1">PLAVIT-Rn79</strain>
    </source>
</reference>